<accession>A0A6C0DL88</accession>
<dbReference type="EMBL" id="MN739630">
    <property type="protein sequence ID" value="QHT17014.1"/>
    <property type="molecule type" value="Genomic_DNA"/>
</dbReference>
<dbReference type="PANTHER" id="PTHR47258">
    <property type="match status" value="1"/>
</dbReference>
<sequence length="164" mass="18894">MVDMTKNIPERTSHVTCISLLSLSLFFTSSNLIIWLFSYPTRIFVFLNIALKSISTTIFSILYYTQTSVPSLYVILSFLDYTASLLLFFLFKETPISPIPKEEPEIKITIFTSDEPSSCTICLDDFSQQQEVNETNCGHYYHLQCMETLLNNKIRNCPVCRTEL</sequence>
<protein>
    <recommendedName>
        <fullName evidence="2">RING-type domain-containing protein</fullName>
    </recommendedName>
</protein>
<dbReference type="PROSITE" id="PS50089">
    <property type="entry name" value="ZF_RING_2"/>
    <property type="match status" value="1"/>
</dbReference>
<feature type="domain" description="RING-type" evidence="2">
    <location>
        <begin position="119"/>
        <end position="161"/>
    </location>
</feature>
<dbReference type="InterPro" id="IPR013083">
    <property type="entry name" value="Znf_RING/FYVE/PHD"/>
</dbReference>
<feature type="transmembrane region" description="Helical" evidence="1">
    <location>
        <begin position="44"/>
        <end position="65"/>
    </location>
</feature>
<keyword evidence="1" id="KW-0812">Transmembrane</keyword>
<evidence type="ECO:0000259" key="2">
    <source>
        <dbReference type="PROSITE" id="PS50089"/>
    </source>
</evidence>
<dbReference type="SUPFAM" id="SSF57850">
    <property type="entry name" value="RING/U-box"/>
    <property type="match status" value="1"/>
</dbReference>
<feature type="transmembrane region" description="Helical" evidence="1">
    <location>
        <begin position="71"/>
        <end position="91"/>
    </location>
</feature>
<dbReference type="CDD" id="cd16448">
    <property type="entry name" value="RING-H2"/>
    <property type="match status" value="1"/>
</dbReference>
<organism evidence="3">
    <name type="scientific">viral metagenome</name>
    <dbReference type="NCBI Taxonomy" id="1070528"/>
    <lineage>
        <taxon>unclassified sequences</taxon>
        <taxon>metagenomes</taxon>
        <taxon>organismal metagenomes</taxon>
    </lineage>
</organism>
<evidence type="ECO:0000256" key="1">
    <source>
        <dbReference type="SAM" id="Phobius"/>
    </source>
</evidence>
<dbReference type="InterPro" id="IPR001841">
    <property type="entry name" value="Znf_RING"/>
</dbReference>
<dbReference type="InterPro" id="IPR044249">
    <property type="entry name" value="XERICO-like"/>
</dbReference>
<dbReference type="Gene3D" id="3.30.40.10">
    <property type="entry name" value="Zinc/RING finger domain, C3HC4 (zinc finger)"/>
    <property type="match status" value="1"/>
</dbReference>
<keyword evidence="1" id="KW-1133">Transmembrane helix</keyword>
<keyword evidence="1" id="KW-0472">Membrane</keyword>
<reference evidence="3" key="1">
    <citation type="journal article" date="2020" name="Nature">
        <title>Giant virus diversity and host interactions through global metagenomics.</title>
        <authorList>
            <person name="Schulz F."/>
            <person name="Roux S."/>
            <person name="Paez-Espino D."/>
            <person name="Jungbluth S."/>
            <person name="Walsh D.A."/>
            <person name="Denef V.J."/>
            <person name="McMahon K.D."/>
            <person name="Konstantinidis K.T."/>
            <person name="Eloe-Fadrosh E.A."/>
            <person name="Kyrpides N.C."/>
            <person name="Woyke T."/>
        </authorList>
    </citation>
    <scope>NUCLEOTIDE SEQUENCE</scope>
    <source>
        <strain evidence="3">GVMAG-M-3300023174-207</strain>
    </source>
</reference>
<evidence type="ECO:0000313" key="3">
    <source>
        <dbReference type="EMBL" id="QHT17014.1"/>
    </source>
</evidence>
<dbReference type="AlphaFoldDB" id="A0A6C0DL88"/>
<dbReference type="PANTHER" id="PTHR47258:SF1">
    <property type="entry name" value="E3 UBIQUITIN-PROTEIN LIGASE XERICO-RELATED"/>
    <property type="match status" value="1"/>
</dbReference>
<dbReference type="Pfam" id="PF13639">
    <property type="entry name" value="zf-RING_2"/>
    <property type="match status" value="1"/>
</dbReference>
<proteinExistence type="predicted"/>
<feature type="transmembrane region" description="Helical" evidence="1">
    <location>
        <begin position="12"/>
        <end position="37"/>
    </location>
</feature>
<dbReference type="SMART" id="SM00184">
    <property type="entry name" value="RING"/>
    <property type="match status" value="1"/>
</dbReference>
<name>A0A6C0DL88_9ZZZZ</name>